<keyword evidence="5" id="KW-0804">Transcription</keyword>
<reference evidence="7" key="1">
    <citation type="journal article" date="2022" name="Arch. Microbiol.">
        <title>Pseudodesulfovibrio sediminis sp. nov., a mesophilic and neutrophilic sulfate-reducing bacterium isolated from sediment of a brackish lake.</title>
        <authorList>
            <person name="Takahashi A."/>
            <person name="Kojima H."/>
            <person name="Watanabe M."/>
            <person name="Fukui M."/>
        </authorList>
    </citation>
    <scope>NUCLEOTIDE SEQUENCE</scope>
    <source>
        <strain evidence="7">SF6</strain>
    </source>
</reference>
<accession>A0ABM7P2X4</accession>
<dbReference type="SMART" id="SM00382">
    <property type="entry name" value="AAA"/>
    <property type="match status" value="1"/>
</dbReference>
<name>A0ABM7P2X4_9BACT</name>
<evidence type="ECO:0000256" key="5">
    <source>
        <dbReference type="ARBA" id="ARBA00023163"/>
    </source>
</evidence>
<dbReference type="PRINTS" id="PR01590">
    <property type="entry name" value="HTHFIS"/>
</dbReference>
<dbReference type="PANTHER" id="PTHR32071">
    <property type="entry name" value="TRANSCRIPTIONAL REGULATORY PROTEIN"/>
    <property type="match status" value="1"/>
</dbReference>
<dbReference type="Pfam" id="PF25601">
    <property type="entry name" value="AAA_lid_14"/>
    <property type="match status" value="1"/>
</dbReference>
<dbReference type="Gene3D" id="3.40.50.300">
    <property type="entry name" value="P-loop containing nucleotide triphosphate hydrolases"/>
    <property type="match status" value="1"/>
</dbReference>
<dbReference type="Pfam" id="PF01590">
    <property type="entry name" value="GAF"/>
    <property type="match status" value="1"/>
</dbReference>
<gene>
    <name evidence="7" type="primary">aorR</name>
    <name evidence="7" type="ORF">PSDVSF_04120</name>
</gene>
<dbReference type="CDD" id="cd00009">
    <property type="entry name" value="AAA"/>
    <property type="match status" value="1"/>
</dbReference>
<dbReference type="Gene3D" id="1.10.10.60">
    <property type="entry name" value="Homeodomain-like"/>
    <property type="match status" value="1"/>
</dbReference>
<dbReference type="SUPFAM" id="SSF55785">
    <property type="entry name" value="PYP-like sensor domain (PAS domain)"/>
    <property type="match status" value="1"/>
</dbReference>
<proteinExistence type="predicted"/>
<dbReference type="Gene3D" id="1.10.8.60">
    <property type="match status" value="1"/>
</dbReference>
<dbReference type="InterPro" id="IPR058031">
    <property type="entry name" value="AAA_lid_NorR"/>
</dbReference>
<dbReference type="EMBL" id="AP024485">
    <property type="protein sequence ID" value="BCS87170.1"/>
    <property type="molecule type" value="Genomic_DNA"/>
</dbReference>
<dbReference type="InterPro" id="IPR009057">
    <property type="entry name" value="Homeodomain-like_sf"/>
</dbReference>
<sequence length="603" mass="66496">MDQLKSFSSTLEKICGDVETTAYRAIKGKKLLITMTNADARVVRTCGDLEVLRQADKLNFGPGANWAEESVGTNAIGTSLVTGRPIQVMGEEHFCRSHHRWSCTAAPILDPRGDIWGCFDISGPTESDHSKNMELVLQAAKALEHRLSRLYCSELEGQMGSLFSSMFNSVMTGIISMDSSGRITNANTIAETLLNHTGKSLRGYQADLFFDFEVFLAKAKHATIHEPVVIKCLVNKDLFVRAMPIFATDGTWTDTIITVSEMQRFHQSVVPERVLEEKKNVSVETPKGFEHVLHSSAVMRRAIKQAANVARTPSTVLLSGESGTGKELFARGIHQAGPRAKNPFVAVNCGAFSEELVQSELFGYCEGAFTGAVKRGRIGQFQRADKGVLFLDEISEMPLSQQVNLLRALEERAIVPVGGTDPRPVDVKIIAATNKDLSELVQQGLFREDLFYRLNVVGIAIPPLRDRGGDVVQLAAYHLNRLCSDFGLESVHISPEAESVLMVHDWPGNVRELVNCLEYAVNNLSGDVLHMENLPPSLLAQARGGTDTDRIKRTSEFHLKKREEVAIREALDFHNGNISKTAKALGIGRNTLYSKMERFSIQA</sequence>
<dbReference type="InterPro" id="IPR002197">
    <property type="entry name" value="HTH_Fis"/>
</dbReference>
<dbReference type="InterPro" id="IPR035965">
    <property type="entry name" value="PAS-like_dom_sf"/>
</dbReference>
<organism evidence="7 8">
    <name type="scientific">Pseudodesulfovibrio sediminis</name>
    <dbReference type="NCBI Taxonomy" id="2810563"/>
    <lineage>
        <taxon>Bacteria</taxon>
        <taxon>Pseudomonadati</taxon>
        <taxon>Thermodesulfobacteriota</taxon>
        <taxon>Desulfovibrionia</taxon>
        <taxon>Desulfovibrionales</taxon>
        <taxon>Desulfovibrionaceae</taxon>
    </lineage>
</organism>
<dbReference type="RefSeq" id="WP_229593134.1">
    <property type="nucleotide sequence ID" value="NZ_AP024485.1"/>
</dbReference>
<dbReference type="InterPro" id="IPR027417">
    <property type="entry name" value="P-loop_NTPase"/>
</dbReference>
<dbReference type="SUPFAM" id="SSF52540">
    <property type="entry name" value="P-loop containing nucleoside triphosphate hydrolases"/>
    <property type="match status" value="1"/>
</dbReference>
<dbReference type="Gene3D" id="3.30.450.20">
    <property type="entry name" value="PAS domain"/>
    <property type="match status" value="1"/>
</dbReference>
<dbReference type="Pfam" id="PF02954">
    <property type="entry name" value="HTH_8"/>
    <property type="match status" value="1"/>
</dbReference>
<dbReference type="InterPro" id="IPR029016">
    <property type="entry name" value="GAF-like_dom_sf"/>
</dbReference>
<dbReference type="Pfam" id="PF00158">
    <property type="entry name" value="Sigma54_activat"/>
    <property type="match status" value="1"/>
</dbReference>
<dbReference type="PROSITE" id="PS00688">
    <property type="entry name" value="SIGMA54_INTERACT_3"/>
    <property type="match status" value="1"/>
</dbReference>
<keyword evidence="4" id="KW-0238">DNA-binding</keyword>
<evidence type="ECO:0000256" key="1">
    <source>
        <dbReference type="ARBA" id="ARBA00022741"/>
    </source>
</evidence>
<dbReference type="Proteomes" id="UP001053296">
    <property type="component" value="Chromosome"/>
</dbReference>
<protein>
    <submittedName>
        <fullName evidence="7">Sigma-54-dependent Fis family transcriptional regulator</fullName>
    </submittedName>
</protein>
<dbReference type="PROSITE" id="PS00675">
    <property type="entry name" value="SIGMA54_INTERACT_1"/>
    <property type="match status" value="1"/>
</dbReference>
<dbReference type="InterPro" id="IPR025662">
    <property type="entry name" value="Sigma_54_int_dom_ATP-bd_1"/>
</dbReference>
<dbReference type="InterPro" id="IPR003018">
    <property type="entry name" value="GAF"/>
</dbReference>
<evidence type="ECO:0000259" key="6">
    <source>
        <dbReference type="PROSITE" id="PS50045"/>
    </source>
</evidence>
<evidence type="ECO:0000256" key="4">
    <source>
        <dbReference type="ARBA" id="ARBA00023125"/>
    </source>
</evidence>
<evidence type="ECO:0000256" key="3">
    <source>
        <dbReference type="ARBA" id="ARBA00023015"/>
    </source>
</evidence>
<feature type="domain" description="Sigma-54 factor interaction" evidence="6">
    <location>
        <begin position="292"/>
        <end position="522"/>
    </location>
</feature>
<dbReference type="SUPFAM" id="SSF55781">
    <property type="entry name" value="GAF domain-like"/>
    <property type="match status" value="1"/>
</dbReference>
<evidence type="ECO:0000313" key="7">
    <source>
        <dbReference type="EMBL" id="BCS87170.1"/>
    </source>
</evidence>
<dbReference type="PROSITE" id="PS50045">
    <property type="entry name" value="SIGMA54_INTERACT_4"/>
    <property type="match status" value="1"/>
</dbReference>
<keyword evidence="8" id="KW-1185">Reference proteome</keyword>
<keyword evidence="2" id="KW-0067">ATP-binding</keyword>
<dbReference type="InterPro" id="IPR003593">
    <property type="entry name" value="AAA+_ATPase"/>
</dbReference>
<dbReference type="SUPFAM" id="SSF46689">
    <property type="entry name" value="Homeodomain-like"/>
    <property type="match status" value="1"/>
</dbReference>
<dbReference type="PANTHER" id="PTHR32071:SF57">
    <property type="entry name" value="C4-DICARBOXYLATE TRANSPORT TRANSCRIPTIONAL REGULATORY PROTEIN DCTD"/>
    <property type="match status" value="1"/>
</dbReference>
<dbReference type="Gene3D" id="3.30.450.40">
    <property type="match status" value="1"/>
</dbReference>
<keyword evidence="3" id="KW-0805">Transcription regulation</keyword>
<evidence type="ECO:0000256" key="2">
    <source>
        <dbReference type="ARBA" id="ARBA00022840"/>
    </source>
</evidence>
<evidence type="ECO:0000313" key="8">
    <source>
        <dbReference type="Proteomes" id="UP001053296"/>
    </source>
</evidence>
<dbReference type="InterPro" id="IPR002078">
    <property type="entry name" value="Sigma_54_int"/>
</dbReference>
<dbReference type="InterPro" id="IPR025944">
    <property type="entry name" value="Sigma_54_int_dom_CS"/>
</dbReference>
<keyword evidence="1" id="KW-0547">Nucleotide-binding</keyword>